<evidence type="ECO:0000313" key="5">
    <source>
        <dbReference type="Proteomes" id="UP000549250"/>
    </source>
</evidence>
<keyword evidence="5" id="KW-1185">Reference proteome</keyword>
<dbReference type="Gene3D" id="2.40.160.180">
    <property type="entry name" value="Carbohydrate-selective porin OprB"/>
    <property type="match status" value="1"/>
</dbReference>
<dbReference type="AlphaFoldDB" id="A0A839T132"/>
<dbReference type="GO" id="GO:0008643">
    <property type="term" value="P:carbohydrate transport"/>
    <property type="evidence" value="ECO:0007669"/>
    <property type="project" value="InterPro"/>
</dbReference>
<dbReference type="GO" id="GO:0016020">
    <property type="term" value="C:membrane"/>
    <property type="evidence" value="ECO:0007669"/>
    <property type="project" value="InterPro"/>
</dbReference>
<dbReference type="EMBL" id="JACHXI010000002">
    <property type="protein sequence ID" value="MBB3102216.1"/>
    <property type="molecule type" value="Genomic_DNA"/>
</dbReference>
<sequence>MATVLANTVDETSRQTKDSKTAEAAEDRLDTSDRLLGDMGGFRTWLYQYGITLDIQSEDEIWGNYRGGTRRTTSYNGVGTVEIGADLSKLFDLEGGLFKLSWLNIRGRSPTADRLADYNPVSGHEAYTSNRLFELWYQQSFLNGALDIKLGQQDLDNEFLISDYASLFLNANFGWPVAPSANLYSGGPSWPLASLGIRFRYRSSERMTLMFAAANDNPTGHGFYNEHDPSNQSVHPHGSNFNLNTGALLISELQYTTDWKPAWAGMESASNGLPGILRVGGMYDTATFYDQRYDKAGRSLAAPDSSENPRQHQGNWIFYGIADQMLWQAAPGSPCSIGMFGRVTSNRSDRNVVDFAIDTGLTLNAPFAGRNDDVFGIGWGMAHTSNQARKADRDMRRYSDGHYPVRGNEYRVEITYKAQITHSLDLQLDWQHIENPGGGVLNNETGRRMRDESLFGLHSTLTF</sequence>
<feature type="compositionally biased region" description="Basic and acidic residues" evidence="3">
    <location>
        <begin position="11"/>
        <end position="26"/>
    </location>
</feature>
<proteinExistence type="inferred from homology"/>
<evidence type="ECO:0000313" key="4">
    <source>
        <dbReference type="EMBL" id="MBB3102216.1"/>
    </source>
</evidence>
<dbReference type="PANTHER" id="PTHR37944">
    <property type="entry name" value="PORIN B"/>
    <property type="match status" value="1"/>
</dbReference>
<dbReference type="GO" id="GO:0015288">
    <property type="term" value="F:porin activity"/>
    <property type="evidence" value="ECO:0007669"/>
    <property type="project" value="InterPro"/>
</dbReference>
<organism evidence="4 5">
    <name type="scientific">Azomonas macrocytogenes</name>
    <name type="common">Azotobacter macrocytogenes</name>
    <dbReference type="NCBI Taxonomy" id="69962"/>
    <lineage>
        <taxon>Bacteria</taxon>
        <taxon>Pseudomonadati</taxon>
        <taxon>Pseudomonadota</taxon>
        <taxon>Gammaproteobacteria</taxon>
        <taxon>Pseudomonadales</taxon>
        <taxon>Pseudomonadaceae</taxon>
        <taxon>Azomonas</taxon>
    </lineage>
</organism>
<comment type="caution">
    <text evidence="4">The sequence shown here is derived from an EMBL/GenBank/DDBJ whole genome shotgun (WGS) entry which is preliminary data.</text>
</comment>
<accession>A0A839T132</accession>
<name>A0A839T132_AZOMA</name>
<dbReference type="InterPro" id="IPR007049">
    <property type="entry name" value="Carb-sel_porin_OprB"/>
</dbReference>
<gene>
    <name evidence="4" type="ORF">FHR87_000589</name>
</gene>
<protein>
    <submittedName>
        <fullName evidence="4">Porin</fullName>
    </submittedName>
</protein>
<dbReference type="Proteomes" id="UP000549250">
    <property type="component" value="Unassembled WGS sequence"/>
</dbReference>
<dbReference type="InterPro" id="IPR038673">
    <property type="entry name" value="OprB_sf"/>
</dbReference>
<dbReference type="InterPro" id="IPR052932">
    <property type="entry name" value="OprB_Porin"/>
</dbReference>
<evidence type="ECO:0000256" key="3">
    <source>
        <dbReference type="SAM" id="MobiDB-lite"/>
    </source>
</evidence>
<feature type="compositionally biased region" description="Polar residues" evidence="3">
    <location>
        <begin position="1"/>
        <end position="10"/>
    </location>
</feature>
<dbReference type="PANTHER" id="PTHR37944:SF1">
    <property type="entry name" value="PORIN B"/>
    <property type="match status" value="1"/>
</dbReference>
<dbReference type="Pfam" id="PF04966">
    <property type="entry name" value="OprB"/>
    <property type="match status" value="1"/>
</dbReference>
<reference evidence="4 5" key="1">
    <citation type="submission" date="2020-08" db="EMBL/GenBank/DDBJ databases">
        <title>Genomic Encyclopedia of Type Strains, Phase III (KMG-III): the genomes of soil and plant-associated and newly described type strains.</title>
        <authorList>
            <person name="Whitman W."/>
        </authorList>
    </citation>
    <scope>NUCLEOTIDE SEQUENCE [LARGE SCALE GENOMIC DNA]</scope>
    <source>
        <strain evidence="4 5">CECT 4462</strain>
    </source>
</reference>
<feature type="region of interest" description="Disordered" evidence="3">
    <location>
        <begin position="1"/>
        <end position="26"/>
    </location>
</feature>
<evidence type="ECO:0000256" key="2">
    <source>
        <dbReference type="RuleBase" id="RU363072"/>
    </source>
</evidence>
<evidence type="ECO:0000256" key="1">
    <source>
        <dbReference type="ARBA" id="ARBA00008769"/>
    </source>
</evidence>
<comment type="similarity">
    <text evidence="1 2">Belongs to the OprB family.</text>
</comment>